<dbReference type="KEGG" id="ahs:AHALO_0539"/>
<proteinExistence type="inferred from homology"/>
<evidence type="ECO:0000256" key="6">
    <source>
        <dbReference type="ARBA" id="ARBA00022605"/>
    </source>
</evidence>
<keyword evidence="14" id="KW-1185">Reference proteome</keyword>
<organism evidence="13 14">
    <name type="scientific">Malaciobacter halophilus</name>
    <dbReference type="NCBI Taxonomy" id="197482"/>
    <lineage>
        <taxon>Bacteria</taxon>
        <taxon>Pseudomonadati</taxon>
        <taxon>Campylobacterota</taxon>
        <taxon>Epsilonproteobacteria</taxon>
        <taxon>Campylobacterales</taxon>
        <taxon>Arcobacteraceae</taxon>
        <taxon>Malaciobacter</taxon>
    </lineage>
</organism>
<keyword evidence="10 11" id="KW-0100">Branched-chain amino acid biosynthesis</keyword>
<dbReference type="SUPFAM" id="SSF51569">
    <property type="entry name" value="Aldolase"/>
    <property type="match status" value="1"/>
</dbReference>
<evidence type="ECO:0000313" key="13">
    <source>
        <dbReference type="EMBL" id="PKI81386.1"/>
    </source>
</evidence>
<dbReference type="GO" id="GO:0009098">
    <property type="term" value="P:L-leucine biosynthetic process"/>
    <property type="evidence" value="ECO:0007669"/>
    <property type="project" value="UniProtKB-UniRule"/>
</dbReference>
<dbReference type="PROSITE" id="PS00815">
    <property type="entry name" value="AIPM_HOMOCIT_SYNTH_1"/>
    <property type="match status" value="1"/>
</dbReference>
<dbReference type="SMART" id="SM00917">
    <property type="entry name" value="LeuA_dimer"/>
    <property type="match status" value="1"/>
</dbReference>
<dbReference type="CDD" id="cd07940">
    <property type="entry name" value="DRE_TIM_IPMS"/>
    <property type="match status" value="1"/>
</dbReference>
<comment type="cofactor">
    <cofactor evidence="11">
        <name>Mn(2+)</name>
        <dbReference type="ChEBI" id="CHEBI:29035"/>
    </cofactor>
</comment>
<dbReference type="InterPro" id="IPR050073">
    <property type="entry name" value="2-IPM_HCS-like"/>
</dbReference>
<evidence type="ECO:0000256" key="8">
    <source>
        <dbReference type="ARBA" id="ARBA00022723"/>
    </source>
</evidence>
<dbReference type="PANTHER" id="PTHR10277:SF9">
    <property type="entry name" value="2-ISOPROPYLMALATE SYNTHASE 1, CHLOROPLASTIC-RELATED"/>
    <property type="match status" value="1"/>
</dbReference>
<dbReference type="FunFam" id="1.10.238.260:FF:000001">
    <property type="entry name" value="2-isopropylmalate synthase"/>
    <property type="match status" value="1"/>
</dbReference>
<keyword evidence="8 11" id="KW-0479">Metal-binding</keyword>
<evidence type="ECO:0000256" key="1">
    <source>
        <dbReference type="ARBA" id="ARBA00004689"/>
    </source>
</evidence>
<dbReference type="EMBL" id="NXIF01000017">
    <property type="protein sequence ID" value="PKI81386.1"/>
    <property type="molecule type" value="Genomic_DNA"/>
</dbReference>
<feature type="domain" description="Pyruvate carboxyltransferase" evidence="12">
    <location>
        <begin position="6"/>
        <end position="267"/>
    </location>
</feature>
<keyword evidence="6 11" id="KW-0028">Amino-acid biosynthesis</keyword>
<evidence type="ECO:0000256" key="3">
    <source>
        <dbReference type="ARBA" id="ARBA00012973"/>
    </source>
</evidence>
<dbReference type="UniPathway" id="UPA00048">
    <property type="reaction ID" value="UER00070"/>
</dbReference>
<dbReference type="EC" id="2.3.3.13" evidence="3 11"/>
<feature type="binding site" evidence="11">
    <location>
        <position position="237"/>
    </location>
    <ligand>
        <name>Mn(2+)</name>
        <dbReference type="ChEBI" id="CHEBI:29035"/>
    </ligand>
</feature>
<evidence type="ECO:0000256" key="10">
    <source>
        <dbReference type="ARBA" id="ARBA00023304"/>
    </source>
</evidence>
<gene>
    <name evidence="11" type="primary">leuA</name>
    <name evidence="13" type="ORF">CP960_04705</name>
</gene>
<evidence type="ECO:0000256" key="9">
    <source>
        <dbReference type="ARBA" id="ARBA00023211"/>
    </source>
</evidence>
<dbReference type="SUPFAM" id="SSF110921">
    <property type="entry name" value="2-isopropylmalate synthase LeuA, allosteric (dimerisation) domain"/>
    <property type="match status" value="1"/>
</dbReference>
<keyword evidence="7 11" id="KW-0808">Transferase</keyword>
<dbReference type="Gene3D" id="3.20.20.70">
    <property type="entry name" value="Aldolase class I"/>
    <property type="match status" value="1"/>
</dbReference>
<comment type="caution">
    <text evidence="13">The sequence shown here is derived from an EMBL/GenBank/DDBJ whole genome shotgun (WGS) entry which is preliminary data.</text>
</comment>
<dbReference type="InterPro" id="IPR000891">
    <property type="entry name" value="PYR_CT"/>
</dbReference>
<dbReference type="Pfam" id="PF22617">
    <property type="entry name" value="HCS_D2"/>
    <property type="match status" value="1"/>
</dbReference>
<dbReference type="Pfam" id="PF08502">
    <property type="entry name" value="LeuA_dimer"/>
    <property type="match status" value="1"/>
</dbReference>
<dbReference type="PANTHER" id="PTHR10277">
    <property type="entry name" value="HOMOCITRATE SYNTHASE-RELATED"/>
    <property type="match status" value="1"/>
</dbReference>
<evidence type="ECO:0000256" key="5">
    <source>
        <dbReference type="ARBA" id="ARBA00022430"/>
    </source>
</evidence>
<dbReference type="FunFam" id="3.20.20.70:FF:000010">
    <property type="entry name" value="2-isopropylmalate synthase"/>
    <property type="match status" value="1"/>
</dbReference>
<comment type="similarity">
    <text evidence="2 11">Belongs to the alpha-IPM synthase/homocitrate synthase family. LeuA type 1 subfamily.</text>
</comment>
<evidence type="ECO:0000256" key="2">
    <source>
        <dbReference type="ARBA" id="ARBA00009396"/>
    </source>
</evidence>
<dbReference type="InterPro" id="IPR013785">
    <property type="entry name" value="Aldolase_TIM"/>
</dbReference>
<evidence type="ECO:0000256" key="7">
    <source>
        <dbReference type="ARBA" id="ARBA00022679"/>
    </source>
</evidence>
<comment type="catalytic activity">
    <reaction evidence="11">
        <text>3-methyl-2-oxobutanoate + acetyl-CoA + H2O = (2S)-2-isopropylmalate + CoA + H(+)</text>
        <dbReference type="Rhea" id="RHEA:21524"/>
        <dbReference type="ChEBI" id="CHEBI:1178"/>
        <dbReference type="ChEBI" id="CHEBI:11851"/>
        <dbReference type="ChEBI" id="CHEBI:15377"/>
        <dbReference type="ChEBI" id="CHEBI:15378"/>
        <dbReference type="ChEBI" id="CHEBI:57287"/>
        <dbReference type="ChEBI" id="CHEBI:57288"/>
        <dbReference type="EC" id="2.3.3.13"/>
    </reaction>
</comment>
<dbReference type="GO" id="GO:0003985">
    <property type="term" value="F:acetyl-CoA C-acetyltransferase activity"/>
    <property type="evidence" value="ECO:0007669"/>
    <property type="project" value="UniProtKB-UniRule"/>
</dbReference>
<dbReference type="InterPro" id="IPR002034">
    <property type="entry name" value="AIPM/Hcit_synth_CS"/>
</dbReference>
<dbReference type="Proteomes" id="UP000233248">
    <property type="component" value="Unassembled WGS sequence"/>
</dbReference>
<dbReference type="Gene3D" id="3.30.160.270">
    <property type="match status" value="1"/>
</dbReference>
<dbReference type="GO" id="GO:0005737">
    <property type="term" value="C:cytoplasm"/>
    <property type="evidence" value="ECO:0007669"/>
    <property type="project" value="UniProtKB-UniRule"/>
</dbReference>
<keyword evidence="9 11" id="KW-0464">Manganese</keyword>
<evidence type="ECO:0000313" key="14">
    <source>
        <dbReference type="Proteomes" id="UP000233248"/>
    </source>
</evidence>
<dbReference type="Pfam" id="PF00682">
    <property type="entry name" value="HMGL-like"/>
    <property type="match status" value="1"/>
</dbReference>
<dbReference type="InterPro" id="IPR054691">
    <property type="entry name" value="LeuA/HCS_post-cat"/>
</dbReference>
<keyword evidence="11" id="KW-0963">Cytoplasm</keyword>
<dbReference type="NCBIfam" id="NF002086">
    <property type="entry name" value="PRK00915.1-3"/>
    <property type="match status" value="1"/>
</dbReference>
<dbReference type="HAMAP" id="MF_01025">
    <property type="entry name" value="LeuA_type1"/>
    <property type="match status" value="1"/>
</dbReference>
<protein>
    <recommendedName>
        <fullName evidence="4 11">2-isopropylmalate synthase</fullName>
        <ecNumber evidence="3 11">2.3.3.13</ecNumber>
    </recommendedName>
    <alternativeName>
        <fullName evidence="11">Alpha-IPM synthase</fullName>
    </alternativeName>
    <alternativeName>
        <fullName evidence="11">Alpha-isopropylmalate synthase</fullName>
    </alternativeName>
</protein>
<evidence type="ECO:0000259" key="12">
    <source>
        <dbReference type="PROSITE" id="PS50991"/>
    </source>
</evidence>
<dbReference type="OrthoDB" id="9803573at2"/>
<keyword evidence="5 11" id="KW-0432">Leucine biosynthesis</keyword>
<dbReference type="PROSITE" id="PS00816">
    <property type="entry name" value="AIPM_HOMOCIT_SYNTH_2"/>
    <property type="match status" value="1"/>
</dbReference>
<evidence type="ECO:0000256" key="4">
    <source>
        <dbReference type="ARBA" id="ARBA00018198"/>
    </source>
</evidence>
<comment type="pathway">
    <text evidence="1 11">Amino-acid biosynthesis; L-leucine biosynthesis; L-leucine from 3-methyl-2-oxobutanoate: step 1/4.</text>
</comment>
<dbReference type="GO" id="GO:0003852">
    <property type="term" value="F:2-isopropylmalate synthase activity"/>
    <property type="evidence" value="ECO:0007669"/>
    <property type="project" value="UniProtKB-UniRule"/>
</dbReference>
<feature type="binding site" evidence="11">
    <location>
        <position position="201"/>
    </location>
    <ligand>
        <name>Mn(2+)</name>
        <dbReference type="ChEBI" id="CHEBI:29035"/>
    </ligand>
</feature>
<dbReference type="Gene3D" id="1.10.238.260">
    <property type="match status" value="1"/>
</dbReference>
<feature type="region of interest" description="Regulatory domain" evidence="11">
    <location>
        <begin position="393"/>
        <end position="517"/>
    </location>
</feature>
<reference evidence="13 14" key="1">
    <citation type="submission" date="2017-09" db="EMBL/GenBank/DDBJ databases">
        <title>Genomics of the genus Arcobacter.</title>
        <authorList>
            <person name="Perez-Cataluna A."/>
            <person name="Figueras M.J."/>
            <person name="Salas-Masso N."/>
        </authorList>
    </citation>
    <scope>NUCLEOTIDE SEQUENCE [LARGE SCALE GENOMIC DNA]</scope>
    <source>
        <strain evidence="13 14">DSM 18005</strain>
    </source>
</reference>
<dbReference type="AlphaFoldDB" id="A0A2N1J4B7"/>
<comment type="function">
    <text evidence="11">Catalyzes the condensation of the acetyl group of acetyl-CoA with 3-methyl-2-oxobutanoate (2-ketoisovalerate) to form 3-carboxy-3-hydroxy-4-methylpentanoate (2-isopropylmalate).</text>
</comment>
<accession>A0A2N1J4B7</accession>
<dbReference type="InterPro" id="IPR036230">
    <property type="entry name" value="LeuA_allosteric_dom_sf"/>
</dbReference>
<feature type="binding site" evidence="11">
    <location>
        <position position="203"/>
    </location>
    <ligand>
        <name>Mn(2+)</name>
        <dbReference type="ChEBI" id="CHEBI:29035"/>
    </ligand>
</feature>
<dbReference type="GO" id="GO:0030145">
    <property type="term" value="F:manganese ion binding"/>
    <property type="evidence" value="ECO:0007669"/>
    <property type="project" value="UniProtKB-UniRule"/>
</dbReference>
<feature type="binding site" evidence="11">
    <location>
        <position position="15"/>
    </location>
    <ligand>
        <name>Mn(2+)</name>
        <dbReference type="ChEBI" id="CHEBI:29035"/>
    </ligand>
</feature>
<dbReference type="PROSITE" id="PS50991">
    <property type="entry name" value="PYR_CT"/>
    <property type="match status" value="1"/>
</dbReference>
<comment type="subunit">
    <text evidence="11">Homodimer.</text>
</comment>
<sequence length="517" mass="56120">MDNNKIVVFDTTLRDGEQSPGCSMNTEEKIKVAKQLEKLGVDVIEAGFAAASPGDFDAVSRIAEQVEKSSICSLSRAVENDIKQAALAVQKAKMHRIHTFIATSPIHMKYKLKMSEEEVIKRAIHAVEYAKTFVDDVEFSLEDAGRSEISFMKEVMDAVISAGATTINLPDTVGYRLPTELGAMVKELTDFANNRAIISVHNHNDLGLATANTLSAVANGARQIEVTINGLGERAGNSALEESVMAIKTRGDAFGGVYTDINTKEIYATSRLVATITGVEPQQNKAIVGKNAFAHESGIHQDGVLKHQETYEIMKPEDVGVIKDSTLILGKHSGRAAFRDKITTLGFDSVSNEELNSAFEKFKILADKKKEVTDDDIRMLITDESLNQDKIFELVGLQISDCSNGVPTAAVSIKHNDGTMTDANIGNGTMDAIFKTIDRLTGYNGELQSYNVTSVTEGKDALAKVTTRVVFDETSPSFVGHGLSVDTMLATANAYVSALNSYLSQKERLAKKTEHQV</sequence>
<evidence type="ECO:0000256" key="11">
    <source>
        <dbReference type="HAMAP-Rule" id="MF_01025"/>
    </source>
</evidence>
<name>A0A2N1J4B7_9BACT</name>
<dbReference type="InterPro" id="IPR005671">
    <property type="entry name" value="LeuA_bact_synth"/>
</dbReference>
<dbReference type="NCBIfam" id="TIGR00973">
    <property type="entry name" value="leuA_bact"/>
    <property type="match status" value="1"/>
</dbReference>
<dbReference type="RefSeq" id="WP_101184218.1">
    <property type="nucleotide sequence ID" value="NZ_CP031218.1"/>
</dbReference>
<dbReference type="InterPro" id="IPR013709">
    <property type="entry name" value="2-isopropylmalate_synth_dimer"/>
</dbReference>